<comment type="caution">
    <text evidence="1">The sequence shown here is derived from an EMBL/GenBank/DDBJ whole genome shotgun (WGS) entry which is preliminary data.</text>
</comment>
<sequence length="260" mass="29001">MSGETSAGVQAEDIRLALRMRFPERSHALLFEVADACGSSQSRFADAIAIGLWPSHGHRLDGMEIKVSRGDFLREMKDPTKSEPIYQFCHRYWLCCPKGMVQPSELPETWGLLEFSGGSLREKKKATVREPVAPSYAFVASLLRRHAGQDEQMLAAHLKAETARIHESLKRSADVTIEREISMRVRRADEAATKLVAIKEATGIDLTSFVPTQQWIEAIRFLHANPSFAATFTRRGLARLREQAEQLSAEIGAVIDGVPE</sequence>
<keyword evidence="2" id="KW-1185">Reference proteome</keyword>
<evidence type="ECO:0000313" key="1">
    <source>
        <dbReference type="EMBL" id="MFD1043253.1"/>
    </source>
</evidence>
<accession>A0ABW3LYD6</accession>
<dbReference type="EMBL" id="JBHTKN010000008">
    <property type="protein sequence ID" value="MFD1043253.1"/>
    <property type="molecule type" value="Genomic_DNA"/>
</dbReference>
<protein>
    <submittedName>
        <fullName evidence="1">Uncharacterized protein</fullName>
    </submittedName>
</protein>
<name>A0ABW3LYD6_9GAMM</name>
<dbReference type="RefSeq" id="WP_162377026.1">
    <property type="nucleotide sequence ID" value="NZ_JBHTKN010000008.1"/>
</dbReference>
<evidence type="ECO:0000313" key="2">
    <source>
        <dbReference type="Proteomes" id="UP001597033"/>
    </source>
</evidence>
<gene>
    <name evidence="1" type="ORF">ACFQ2N_12940</name>
</gene>
<organism evidence="1 2">
    <name type="scientific">Pseudoxanthomonas kaohsiungensis</name>
    <dbReference type="NCBI Taxonomy" id="283923"/>
    <lineage>
        <taxon>Bacteria</taxon>
        <taxon>Pseudomonadati</taxon>
        <taxon>Pseudomonadota</taxon>
        <taxon>Gammaproteobacteria</taxon>
        <taxon>Lysobacterales</taxon>
        <taxon>Lysobacteraceae</taxon>
        <taxon>Pseudoxanthomonas</taxon>
    </lineage>
</organism>
<dbReference type="Proteomes" id="UP001597033">
    <property type="component" value="Unassembled WGS sequence"/>
</dbReference>
<proteinExistence type="predicted"/>
<reference evidence="2" key="1">
    <citation type="journal article" date="2019" name="Int. J. Syst. Evol. Microbiol.">
        <title>The Global Catalogue of Microorganisms (GCM) 10K type strain sequencing project: providing services to taxonomists for standard genome sequencing and annotation.</title>
        <authorList>
            <consortium name="The Broad Institute Genomics Platform"/>
            <consortium name="The Broad Institute Genome Sequencing Center for Infectious Disease"/>
            <person name="Wu L."/>
            <person name="Ma J."/>
        </authorList>
    </citation>
    <scope>NUCLEOTIDE SEQUENCE [LARGE SCALE GENOMIC DNA]</scope>
    <source>
        <strain evidence="2">CCUG 55854</strain>
    </source>
</reference>